<proteinExistence type="predicted"/>
<protein>
    <submittedName>
        <fullName evidence="1">KLK8 isoform 9</fullName>
    </submittedName>
</protein>
<feature type="non-terminal residue" evidence="1">
    <location>
        <position position="1"/>
    </location>
</feature>
<comment type="caution">
    <text evidence="1">The sequence shown here is derived from an EMBL/GenBank/DDBJ whole genome shotgun (WGS) entry which is preliminary data.</text>
</comment>
<dbReference type="EMBL" id="NBAG03000069">
    <property type="protein sequence ID" value="PNI91898.1"/>
    <property type="molecule type" value="Genomic_DNA"/>
</dbReference>
<sequence>LLLLGGAWAGNTQYAWETTAYRIKMAQSKKYLWCSPSHTPATTAATWRTTTTI</sequence>
<evidence type="ECO:0000313" key="2">
    <source>
        <dbReference type="Proteomes" id="UP000236370"/>
    </source>
</evidence>
<evidence type="ECO:0000313" key="1">
    <source>
        <dbReference type="EMBL" id="PNI91898.1"/>
    </source>
</evidence>
<dbReference type="Proteomes" id="UP000236370">
    <property type="component" value="Unassembled WGS sequence"/>
</dbReference>
<dbReference type="AlphaFoldDB" id="A0A2J8Q6K2"/>
<reference evidence="1 2" key="1">
    <citation type="submission" date="2017-12" db="EMBL/GenBank/DDBJ databases">
        <title>High-resolution comparative analysis of great ape genomes.</title>
        <authorList>
            <person name="Pollen A."/>
            <person name="Hastie A."/>
            <person name="Hormozdiari F."/>
            <person name="Dougherty M."/>
            <person name="Liu R."/>
            <person name="Chaisson M."/>
            <person name="Hoppe E."/>
            <person name="Hill C."/>
            <person name="Pang A."/>
            <person name="Hillier L."/>
            <person name="Baker C."/>
            <person name="Armstrong J."/>
            <person name="Shendure J."/>
            <person name="Paten B."/>
            <person name="Wilson R."/>
            <person name="Chao H."/>
            <person name="Schneider V."/>
            <person name="Ventura M."/>
            <person name="Kronenberg Z."/>
            <person name="Murali S."/>
            <person name="Gordon D."/>
            <person name="Cantsilieris S."/>
            <person name="Munson K."/>
            <person name="Nelson B."/>
            <person name="Raja A."/>
            <person name="Underwood J."/>
            <person name="Diekhans M."/>
            <person name="Fiddes I."/>
            <person name="Haussler D."/>
            <person name="Eichler E."/>
        </authorList>
    </citation>
    <scope>NUCLEOTIDE SEQUENCE [LARGE SCALE GENOMIC DNA]</scope>
    <source>
        <strain evidence="1">Yerkes chimp pedigree #C0471</strain>
    </source>
</reference>
<name>A0A2J8Q6K2_PANTR</name>
<organism evidence="1 2">
    <name type="scientific">Pan troglodytes</name>
    <name type="common">Chimpanzee</name>
    <dbReference type="NCBI Taxonomy" id="9598"/>
    <lineage>
        <taxon>Eukaryota</taxon>
        <taxon>Metazoa</taxon>
        <taxon>Chordata</taxon>
        <taxon>Craniata</taxon>
        <taxon>Vertebrata</taxon>
        <taxon>Euteleostomi</taxon>
        <taxon>Mammalia</taxon>
        <taxon>Eutheria</taxon>
        <taxon>Euarchontoglires</taxon>
        <taxon>Primates</taxon>
        <taxon>Haplorrhini</taxon>
        <taxon>Catarrhini</taxon>
        <taxon>Hominidae</taxon>
        <taxon>Pan</taxon>
    </lineage>
</organism>
<accession>A0A2J8Q6K2</accession>
<gene>
    <name evidence="1" type="ORF">CK820_G0041686</name>
</gene>